<reference evidence="3" key="1">
    <citation type="submission" date="2011-03" db="EMBL/GenBank/DDBJ databases">
        <title>Draft genome sequence of Brevundimonas diminuta.</title>
        <authorList>
            <person name="Brown P.J.B."/>
            <person name="Buechlein A."/>
            <person name="Hemmerich C."/>
            <person name="Brun Y.V."/>
        </authorList>
    </citation>
    <scope>NUCLEOTIDE SEQUENCE [LARGE SCALE GENOMIC DNA]</scope>
    <source>
        <strain evidence="3">C19</strain>
    </source>
</reference>
<dbReference type="RefSeq" id="WP_006275167.1">
    <property type="nucleotide sequence ID" value="NZ_GL883080.1"/>
</dbReference>
<dbReference type="AlphaFoldDB" id="F4QT98"/>
<dbReference type="Gene3D" id="3.10.180.10">
    <property type="entry name" value="2,3-Dihydroxybiphenyl 1,2-Dioxygenase, domain 1"/>
    <property type="match status" value="1"/>
</dbReference>
<dbReference type="GO" id="GO:0051213">
    <property type="term" value="F:dioxygenase activity"/>
    <property type="evidence" value="ECO:0007669"/>
    <property type="project" value="UniProtKB-KW"/>
</dbReference>
<dbReference type="InterPro" id="IPR037523">
    <property type="entry name" value="VOC_core"/>
</dbReference>
<dbReference type="Pfam" id="PF00903">
    <property type="entry name" value="Glyoxalase"/>
    <property type="match status" value="1"/>
</dbReference>
<dbReference type="STRING" id="715226.ABI_43950"/>
<dbReference type="OrthoDB" id="9803142at2"/>
<keyword evidence="2" id="KW-0223">Dioxygenase</keyword>
<feature type="domain" description="VOC" evidence="1">
    <location>
        <begin position="147"/>
        <end position="264"/>
    </location>
</feature>
<evidence type="ECO:0000313" key="3">
    <source>
        <dbReference type="Proteomes" id="UP000006512"/>
    </source>
</evidence>
<organism evidence="2 3">
    <name type="scientific">Asticcacaulis biprosthecium C19</name>
    <dbReference type="NCBI Taxonomy" id="715226"/>
    <lineage>
        <taxon>Bacteria</taxon>
        <taxon>Pseudomonadati</taxon>
        <taxon>Pseudomonadota</taxon>
        <taxon>Alphaproteobacteria</taxon>
        <taxon>Caulobacterales</taxon>
        <taxon>Caulobacteraceae</taxon>
        <taxon>Asticcacaulis</taxon>
    </lineage>
</organism>
<dbReference type="Proteomes" id="UP000006512">
    <property type="component" value="Unassembled WGS sequence"/>
</dbReference>
<dbReference type="InterPro" id="IPR029068">
    <property type="entry name" value="Glyas_Bleomycin-R_OHBP_Dase"/>
</dbReference>
<dbReference type="PROSITE" id="PS51819">
    <property type="entry name" value="VOC"/>
    <property type="match status" value="1"/>
</dbReference>
<name>F4QT98_9CAUL</name>
<dbReference type="HOGENOM" id="CLU_052361_1_0_5"/>
<accession>F4QT98</accession>
<keyword evidence="2" id="KW-0560">Oxidoreductase</keyword>
<sequence length="310" mass="34334">MFNIVGLEELVFGVEDIKGCTQYLVDYGLTPVVLSEVGGRFEAADGTAVIIWRSDHPMLPEPMTGHPSIRESVYGVDNLATLDAIAAEVGKDRDVRRGADGSVHFRDEEGFALGFKVTRRRAIASAVRAAPLDQAGVLQGMAVVPQTLSHVVYFVRDYARQERFYQERLGFITTDTFTGVGPFMRAAGSADHHQVFFIQTPPFLNGVEHFTFHFQSGTHVMLAGTHFANKGYQSFWGPGRHIFGSNWFWYFNSPFGCKVEFDAEMDQHDDNWVARHAPMTADNAQLFLFSQAEKFVPGGPPPGGAKATHV</sequence>
<evidence type="ECO:0000313" key="2">
    <source>
        <dbReference type="EMBL" id="EGF89968.1"/>
    </source>
</evidence>
<proteinExistence type="predicted"/>
<dbReference type="EMBL" id="GL883080">
    <property type="protein sequence ID" value="EGF89968.1"/>
    <property type="molecule type" value="Genomic_DNA"/>
</dbReference>
<dbReference type="eggNOG" id="COG0346">
    <property type="taxonomic scope" value="Bacteria"/>
</dbReference>
<dbReference type="SUPFAM" id="SSF54593">
    <property type="entry name" value="Glyoxalase/Bleomycin resistance protein/Dihydroxybiphenyl dioxygenase"/>
    <property type="match status" value="1"/>
</dbReference>
<keyword evidence="3" id="KW-1185">Reference proteome</keyword>
<dbReference type="InterPro" id="IPR004360">
    <property type="entry name" value="Glyas_Fos-R_dOase_dom"/>
</dbReference>
<gene>
    <name evidence="2" type="ORF">ABI_43950</name>
</gene>
<protein>
    <submittedName>
        <fullName evidence="2">Glyoxalase/Bleomycin resistance protein/Dioxygenase superfamily protein</fullName>
    </submittedName>
</protein>
<evidence type="ECO:0000259" key="1">
    <source>
        <dbReference type="PROSITE" id="PS51819"/>
    </source>
</evidence>